<name>A0A7W7SNB7_9ACTN</name>
<evidence type="ECO:0000313" key="1">
    <source>
        <dbReference type="EMBL" id="MBB4956730.1"/>
    </source>
</evidence>
<sequence length="37" mass="3946">MIHGLRAQGFEFVTVSELLAEADPGQGREHPSAVAPQ</sequence>
<dbReference type="AlphaFoldDB" id="A0A7W7SNB7"/>
<keyword evidence="2" id="KW-1185">Reference proteome</keyword>
<reference evidence="1 2" key="1">
    <citation type="submission" date="2020-08" db="EMBL/GenBank/DDBJ databases">
        <title>Sequencing the genomes of 1000 actinobacteria strains.</title>
        <authorList>
            <person name="Klenk H.-P."/>
        </authorList>
    </citation>
    <scope>NUCLEOTIDE SEQUENCE [LARGE SCALE GENOMIC DNA]</scope>
    <source>
        <strain evidence="1 2">DSM 45886</strain>
    </source>
</reference>
<evidence type="ECO:0000313" key="2">
    <source>
        <dbReference type="Proteomes" id="UP000578819"/>
    </source>
</evidence>
<organism evidence="1 2">
    <name type="scientific">Micromonospora polyrhachis</name>
    <dbReference type="NCBI Taxonomy" id="1282883"/>
    <lineage>
        <taxon>Bacteria</taxon>
        <taxon>Bacillati</taxon>
        <taxon>Actinomycetota</taxon>
        <taxon>Actinomycetes</taxon>
        <taxon>Micromonosporales</taxon>
        <taxon>Micromonosporaceae</taxon>
        <taxon>Micromonospora</taxon>
    </lineage>
</organism>
<proteinExistence type="predicted"/>
<dbReference type="EMBL" id="JACHJW010000001">
    <property type="protein sequence ID" value="MBB4956730.1"/>
    <property type="molecule type" value="Genomic_DNA"/>
</dbReference>
<dbReference type="Proteomes" id="UP000578819">
    <property type="component" value="Unassembled WGS sequence"/>
</dbReference>
<gene>
    <name evidence="1" type="ORF">FHR38_000463</name>
</gene>
<comment type="caution">
    <text evidence="1">The sequence shown here is derived from an EMBL/GenBank/DDBJ whole genome shotgun (WGS) entry which is preliminary data.</text>
</comment>
<accession>A0A7W7SNB7</accession>
<protein>
    <submittedName>
        <fullName evidence="1">Peptidoglycan/xylan/chitin deacetylase (PgdA/CDA1 family)</fullName>
    </submittedName>
</protein>